<gene>
    <name evidence="2" type="ORF">NPIL_337741</name>
</gene>
<dbReference type="AlphaFoldDB" id="A0A8X6U8D0"/>
<name>A0A8X6U8D0_NEPPI</name>
<comment type="caution">
    <text evidence="2">The sequence shown here is derived from an EMBL/GenBank/DDBJ whole genome shotgun (WGS) entry which is preliminary data.</text>
</comment>
<dbReference type="EMBL" id="BMAW01120975">
    <property type="protein sequence ID" value="GFT91838.1"/>
    <property type="molecule type" value="Genomic_DNA"/>
</dbReference>
<accession>A0A8X6U8D0</accession>
<sequence>MTAKKKKTDETICSNKFKFFSIEDPPESIQMDDSPLPLAHMQQPPAKNPKKKTGNLILNSWTFQRHCEQYKSFSRYLHYHSVYPRVNCGTKDIQLHPSL</sequence>
<evidence type="ECO:0000313" key="3">
    <source>
        <dbReference type="Proteomes" id="UP000887013"/>
    </source>
</evidence>
<feature type="region of interest" description="Disordered" evidence="1">
    <location>
        <begin position="25"/>
        <end position="53"/>
    </location>
</feature>
<protein>
    <submittedName>
        <fullName evidence="2">Uncharacterized protein</fullName>
    </submittedName>
</protein>
<proteinExistence type="predicted"/>
<evidence type="ECO:0000313" key="2">
    <source>
        <dbReference type="EMBL" id="GFT91838.1"/>
    </source>
</evidence>
<reference evidence="2" key="1">
    <citation type="submission" date="2020-08" db="EMBL/GenBank/DDBJ databases">
        <title>Multicomponent nature underlies the extraordinary mechanical properties of spider dragline silk.</title>
        <authorList>
            <person name="Kono N."/>
            <person name="Nakamura H."/>
            <person name="Mori M."/>
            <person name="Yoshida Y."/>
            <person name="Ohtoshi R."/>
            <person name="Malay A.D."/>
            <person name="Moran D.A.P."/>
            <person name="Tomita M."/>
            <person name="Numata K."/>
            <person name="Arakawa K."/>
        </authorList>
    </citation>
    <scope>NUCLEOTIDE SEQUENCE</scope>
</reference>
<dbReference type="Proteomes" id="UP000887013">
    <property type="component" value="Unassembled WGS sequence"/>
</dbReference>
<organism evidence="2 3">
    <name type="scientific">Nephila pilipes</name>
    <name type="common">Giant wood spider</name>
    <name type="synonym">Nephila maculata</name>
    <dbReference type="NCBI Taxonomy" id="299642"/>
    <lineage>
        <taxon>Eukaryota</taxon>
        <taxon>Metazoa</taxon>
        <taxon>Ecdysozoa</taxon>
        <taxon>Arthropoda</taxon>
        <taxon>Chelicerata</taxon>
        <taxon>Arachnida</taxon>
        <taxon>Araneae</taxon>
        <taxon>Araneomorphae</taxon>
        <taxon>Entelegynae</taxon>
        <taxon>Araneoidea</taxon>
        <taxon>Nephilidae</taxon>
        <taxon>Nephila</taxon>
    </lineage>
</organism>
<keyword evidence="3" id="KW-1185">Reference proteome</keyword>
<evidence type="ECO:0000256" key="1">
    <source>
        <dbReference type="SAM" id="MobiDB-lite"/>
    </source>
</evidence>